<reference evidence="5" key="1">
    <citation type="submission" date="2016-10" db="EMBL/GenBank/DDBJ databases">
        <authorList>
            <person name="Varghese N."/>
            <person name="Submissions S."/>
        </authorList>
    </citation>
    <scope>NUCLEOTIDE SEQUENCE [LARGE SCALE GENOMIC DNA]</scope>
    <source>
        <strain evidence="5">MPL-11</strain>
    </source>
</reference>
<evidence type="ECO:0000256" key="1">
    <source>
        <dbReference type="ARBA" id="ARBA00043967"/>
    </source>
</evidence>
<gene>
    <name evidence="4" type="ORF">SAMN04487752_2258</name>
</gene>
<dbReference type="EMBL" id="FNJW01000008">
    <property type="protein sequence ID" value="SDQ43244.1"/>
    <property type="molecule type" value="Genomic_DNA"/>
</dbReference>
<dbReference type="GO" id="GO:0016226">
    <property type="term" value="P:iron-sulfur cluster assembly"/>
    <property type="evidence" value="ECO:0007669"/>
    <property type="project" value="InterPro"/>
</dbReference>
<keyword evidence="5" id="KW-1185">Reference proteome</keyword>
<dbReference type="Pfam" id="PF01458">
    <property type="entry name" value="SUFBD_core"/>
    <property type="match status" value="1"/>
</dbReference>
<dbReference type="AlphaFoldDB" id="A0A1H1AUD1"/>
<dbReference type="PANTHER" id="PTHR30508:SF1">
    <property type="entry name" value="UPF0051 PROTEIN ABCI8, CHLOROPLASTIC-RELATED"/>
    <property type="match status" value="1"/>
</dbReference>
<dbReference type="RefSeq" id="WP_089977950.1">
    <property type="nucleotide sequence ID" value="NZ_CP084916.1"/>
</dbReference>
<dbReference type="InterPro" id="IPR037284">
    <property type="entry name" value="SUF_FeS_clus_asmbl_SufBD_sf"/>
</dbReference>
<comment type="similarity">
    <text evidence="1">Belongs to the iron-sulfur cluster assembly SufBD family.</text>
</comment>
<sequence>MKETNYIDYLDSVQQFSLMQEEPLWMMEFRKSALTKINFLELPSFERVKYQRWPLLQVPDLFSYEEGIMLAEDFLTGDNDAPRVIQVGNQTVMEQLPMKYIEQGVIFTDIFTALQEHPDLVKRVYMKLAVEHDEDKLTAFHAAFMTSGLFLYVPKNVVIDEPLEALFVQNSQVQNSWIKHVLIFADTNSEFTYVEKYETIGTEKNAANIIVEVIANPGAKVKFSAVDQIGETTTTYINRRGYALKDAKIEWAIGVMNAGNVIADFDTDLIGEGAHSEVKVVAISMGKQIQGIDTRVTNYGRNTIGHILQHGVILEKSTLTFNGIGHIIKGAKGADAQQESRILMLSEYARGDANPILLIDENDVTAGHAASVGRVDPENLYYLMGRGIPKQEAERLVIRGFLGSVIAAIPLKVMRDGLVDTIERKLSK</sequence>
<protein>
    <submittedName>
        <fullName evidence="4">Fe-S cluster assembly protein SufD</fullName>
    </submittedName>
</protein>
<feature type="domain" description="SUF system FeS cluster assembly SufBD core" evidence="2">
    <location>
        <begin position="169"/>
        <end position="401"/>
    </location>
</feature>
<dbReference type="InterPro" id="IPR045595">
    <property type="entry name" value="SufBD_N"/>
</dbReference>
<dbReference type="InterPro" id="IPR055346">
    <property type="entry name" value="Fe-S_cluster_assembly_SufBD"/>
</dbReference>
<dbReference type="SUPFAM" id="SSF101960">
    <property type="entry name" value="Stabilizer of iron transporter SufD"/>
    <property type="match status" value="1"/>
</dbReference>
<dbReference type="InterPro" id="IPR011542">
    <property type="entry name" value="SUF_FeS_clus_asmbl_SufD"/>
</dbReference>
<dbReference type="InterPro" id="IPR000825">
    <property type="entry name" value="SUF_FeS_clus_asmbl_SufBD_core"/>
</dbReference>
<feature type="domain" description="SUF system FeS cluster assembly SufBD N-terminal" evidence="3">
    <location>
        <begin position="5"/>
        <end position="163"/>
    </location>
</feature>
<evidence type="ECO:0000259" key="3">
    <source>
        <dbReference type="Pfam" id="PF19295"/>
    </source>
</evidence>
<evidence type="ECO:0000313" key="5">
    <source>
        <dbReference type="Proteomes" id="UP000199481"/>
    </source>
</evidence>
<dbReference type="PANTHER" id="PTHR30508">
    <property type="entry name" value="FES CLUSTER ASSEMBLY PROTEIN SUF"/>
    <property type="match status" value="1"/>
</dbReference>
<dbReference type="NCBIfam" id="TIGR01981">
    <property type="entry name" value="sufD"/>
    <property type="match status" value="1"/>
</dbReference>
<evidence type="ECO:0000313" key="4">
    <source>
        <dbReference type="EMBL" id="SDQ43244.1"/>
    </source>
</evidence>
<organism evidence="4 5">
    <name type="scientific">Carnobacterium viridans</name>
    <dbReference type="NCBI Taxonomy" id="174587"/>
    <lineage>
        <taxon>Bacteria</taxon>
        <taxon>Bacillati</taxon>
        <taxon>Bacillota</taxon>
        <taxon>Bacilli</taxon>
        <taxon>Lactobacillales</taxon>
        <taxon>Carnobacteriaceae</taxon>
        <taxon>Carnobacterium</taxon>
    </lineage>
</organism>
<evidence type="ECO:0000259" key="2">
    <source>
        <dbReference type="Pfam" id="PF01458"/>
    </source>
</evidence>
<proteinExistence type="inferred from homology"/>
<name>A0A1H1AUD1_9LACT</name>
<accession>A0A1H1AUD1</accession>
<dbReference type="Proteomes" id="UP000199481">
    <property type="component" value="Unassembled WGS sequence"/>
</dbReference>
<dbReference type="OrthoDB" id="9803529at2"/>
<dbReference type="Pfam" id="PF19295">
    <property type="entry name" value="SufBD_N"/>
    <property type="match status" value="1"/>
</dbReference>